<feature type="region of interest" description="Disordered" evidence="1">
    <location>
        <begin position="56"/>
        <end position="78"/>
    </location>
</feature>
<keyword evidence="3" id="KW-1185">Reference proteome</keyword>
<evidence type="ECO:0000256" key="1">
    <source>
        <dbReference type="SAM" id="MobiDB-lite"/>
    </source>
</evidence>
<dbReference type="EMBL" id="JACHXF010000018">
    <property type="protein sequence ID" value="MBB3099312.1"/>
    <property type="molecule type" value="Genomic_DNA"/>
</dbReference>
<dbReference type="RefSeq" id="WP_183225375.1">
    <property type="nucleotide sequence ID" value="NZ_BMPW01000021.1"/>
</dbReference>
<dbReference type="Proteomes" id="UP000590749">
    <property type="component" value="Unassembled WGS sequence"/>
</dbReference>
<protein>
    <submittedName>
        <fullName evidence="2">Uncharacterized protein</fullName>
    </submittedName>
</protein>
<evidence type="ECO:0000313" key="2">
    <source>
        <dbReference type="EMBL" id="MBB3099312.1"/>
    </source>
</evidence>
<proteinExistence type="predicted"/>
<sequence>MAKIYRVRPASAGGPCAVRHPEHGEFTVPNPAQQFTADDPLVRAYPWLFVVDSETADEPPVEAATRRPGEQRGRLSRG</sequence>
<accession>A0A7W5FIA0</accession>
<feature type="compositionally biased region" description="Basic and acidic residues" evidence="1">
    <location>
        <begin position="64"/>
        <end position="78"/>
    </location>
</feature>
<evidence type="ECO:0000313" key="3">
    <source>
        <dbReference type="Proteomes" id="UP000590749"/>
    </source>
</evidence>
<comment type="caution">
    <text evidence="2">The sequence shown here is derived from an EMBL/GenBank/DDBJ whole genome shotgun (WGS) entry which is preliminary data.</text>
</comment>
<name>A0A7W5FIA0_9ACTN</name>
<dbReference type="AlphaFoldDB" id="A0A7W5FIA0"/>
<reference evidence="2 3" key="1">
    <citation type="submission" date="2020-08" db="EMBL/GenBank/DDBJ databases">
        <title>Genomic Encyclopedia of Type Strains, Phase III (KMG-III): the genomes of soil and plant-associated and newly described type strains.</title>
        <authorList>
            <person name="Whitman W."/>
        </authorList>
    </citation>
    <scope>NUCLEOTIDE SEQUENCE [LARGE SCALE GENOMIC DNA]</scope>
    <source>
        <strain evidence="2 3">CECT 3287</strain>
    </source>
</reference>
<gene>
    <name evidence="2" type="ORF">FHR83_007018</name>
</gene>
<organism evidence="2 3">
    <name type="scientific">Actinoplanes campanulatus</name>
    <dbReference type="NCBI Taxonomy" id="113559"/>
    <lineage>
        <taxon>Bacteria</taxon>
        <taxon>Bacillati</taxon>
        <taxon>Actinomycetota</taxon>
        <taxon>Actinomycetes</taxon>
        <taxon>Micromonosporales</taxon>
        <taxon>Micromonosporaceae</taxon>
        <taxon>Actinoplanes</taxon>
    </lineage>
</organism>